<reference evidence="2 3" key="1">
    <citation type="submission" date="2017-07" db="EMBL/GenBank/DDBJ databases">
        <title>Paenibacillus herberti R33 genome sequencing and assembly.</title>
        <authorList>
            <person name="Su W."/>
        </authorList>
    </citation>
    <scope>NUCLEOTIDE SEQUENCE [LARGE SCALE GENOMIC DNA]</scope>
    <source>
        <strain evidence="2 3">R33</strain>
    </source>
</reference>
<evidence type="ECO:0000313" key="2">
    <source>
        <dbReference type="EMBL" id="OXM17358.1"/>
    </source>
</evidence>
<keyword evidence="3" id="KW-1185">Reference proteome</keyword>
<dbReference type="AlphaFoldDB" id="A0A229P5F5"/>
<gene>
    <name evidence="2" type="ORF">CGZ75_12360</name>
</gene>
<proteinExistence type="predicted"/>
<feature type="region of interest" description="Disordered" evidence="1">
    <location>
        <begin position="102"/>
        <end position="127"/>
    </location>
</feature>
<dbReference type="RefSeq" id="WP_089524433.1">
    <property type="nucleotide sequence ID" value="NZ_NMUQ01000001.1"/>
</dbReference>
<protein>
    <recommendedName>
        <fullName evidence="4">IDEAL domain-containing protein</fullName>
    </recommendedName>
</protein>
<dbReference type="OrthoDB" id="2427704at2"/>
<name>A0A229P5F5_9BACL</name>
<evidence type="ECO:0000313" key="3">
    <source>
        <dbReference type="Proteomes" id="UP000215145"/>
    </source>
</evidence>
<evidence type="ECO:0008006" key="4">
    <source>
        <dbReference type="Google" id="ProtNLM"/>
    </source>
</evidence>
<feature type="compositionally biased region" description="Basic and acidic residues" evidence="1">
    <location>
        <begin position="102"/>
        <end position="111"/>
    </location>
</feature>
<accession>A0A229P5F5</accession>
<sequence>MNLETGMEHIGVGDWVSGVTVMDEKFIGYVDVEDPIGIYRVVVTQSDRDRIIGKRVGARASKVRKLDDSHTAGSGGELESLIELALMTWDEAWFHELASRKGRPTEGEIGKKRPQLPVNRIKMNEMP</sequence>
<dbReference type="Proteomes" id="UP000215145">
    <property type="component" value="Unassembled WGS sequence"/>
</dbReference>
<dbReference type="EMBL" id="NMUQ01000001">
    <property type="protein sequence ID" value="OXM17358.1"/>
    <property type="molecule type" value="Genomic_DNA"/>
</dbReference>
<comment type="caution">
    <text evidence="2">The sequence shown here is derived from an EMBL/GenBank/DDBJ whole genome shotgun (WGS) entry which is preliminary data.</text>
</comment>
<evidence type="ECO:0000256" key="1">
    <source>
        <dbReference type="SAM" id="MobiDB-lite"/>
    </source>
</evidence>
<organism evidence="2 3">
    <name type="scientific">Paenibacillus herberti</name>
    <dbReference type="NCBI Taxonomy" id="1619309"/>
    <lineage>
        <taxon>Bacteria</taxon>
        <taxon>Bacillati</taxon>
        <taxon>Bacillota</taxon>
        <taxon>Bacilli</taxon>
        <taxon>Bacillales</taxon>
        <taxon>Paenibacillaceae</taxon>
        <taxon>Paenibacillus</taxon>
    </lineage>
</organism>